<accession>A0A6J4KC02</accession>
<dbReference type="AlphaFoldDB" id="A0A6J4KC02"/>
<organism evidence="1">
    <name type="scientific">uncultured Gemmatimonadaceae bacterium</name>
    <dbReference type="NCBI Taxonomy" id="246130"/>
    <lineage>
        <taxon>Bacteria</taxon>
        <taxon>Pseudomonadati</taxon>
        <taxon>Gemmatimonadota</taxon>
        <taxon>Gemmatimonadia</taxon>
        <taxon>Gemmatimonadales</taxon>
        <taxon>Gemmatimonadaceae</taxon>
        <taxon>environmental samples</taxon>
    </lineage>
</organism>
<evidence type="ECO:0000313" key="1">
    <source>
        <dbReference type="EMBL" id="CAA9300675.1"/>
    </source>
</evidence>
<proteinExistence type="predicted"/>
<protein>
    <submittedName>
        <fullName evidence="1">Uncharacterized protein</fullName>
    </submittedName>
</protein>
<name>A0A6J4KC02_9BACT</name>
<reference evidence="1" key="1">
    <citation type="submission" date="2020-02" db="EMBL/GenBank/DDBJ databases">
        <authorList>
            <person name="Meier V. D."/>
        </authorList>
    </citation>
    <scope>NUCLEOTIDE SEQUENCE</scope>
    <source>
        <strain evidence="1">AVDCRST_MAG40</strain>
    </source>
</reference>
<sequence>VPRARRRHVRVRGRGVLGVARPAGLGRAL</sequence>
<feature type="non-terminal residue" evidence="1">
    <location>
        <position position="29"/>
    </location>
</feature>
<feature type="non-terminal residue" evidence="1">
    <location>
        <position position="1"/>
    </location>
</feature>
<dbReference type="EMBL" id="CADCTX010000094">
    <property type="protein sequence ID" value="CAA9300675.1"/>
    <property type="molecule type" value="Genomic_DNA"/>
</dbReference>
<gene>
    <name evidence="1" type="ORF">AVDCRST_MAG40-334</name>
</gene>